<reference evidence="15" key="2">
    <citation type="submission" date="2025-09" db="UniProtKB">
        <authorList>
            <consortium name="Ensembl"/>
        </authorList>
    </citation>
    <scope>IDENTIFICATION</scope>
</reference>
<evidence type="ECO:0000256" key="12">
    <source>
        <dbReference type="PROSITE-ProRule" id="PRU00810"/>
    </source>
</evidence>
<feature type="region of interest" description="Disordered" evidence="14">
    <location>
        <begin position="1082"/>
        <end position="1242"/>
    </location>
</feature>
<comment type="subunit">
    <text evidence="9">Found in a complex with YY1, SIN3A and HDAC1.</text>
</comment>
<gene>
    <name evidence="15" type="primary">gon4la</name>
</gene>
<dbReference type="InterPro" id="IPR036600">
    <property type="entry name" value="PAH_sf"/>
</dbReference>
<keyword evidence="2" id="KW-0678">Repressor</keyword>
<feature type="compositionally biased region" description="Basic and acidic residues" evidence="14">
    <location>
        <begin position="1538"/>
        <end position="1555"/>
    </location>
</feature>
<dbReference type="Gene3D" id="1.20.1160.11">
    <property type="entry name" value="Paired amphipathic helix"/>
    <property type="match status" value="1"/>
</dbReference>
<dbReference type="Pfam" id="PF02671">
    <property type="entry name" value="PAH"/>
    <property type="match status" value="1"/>
</dbReference>
<feature type="region of interest" description="Disordered" evidence="14">
    <location>
        <begin position="923"/>
        <end position="948"/>
    </location>
</feature>
<dbReference type="GeneTree" id="ENSGT00940000164105"/>
<evidence type="ECO:0000256" key="10">
    <source>
        <dbReference type="ARBA" id="ARBA00072086"/>
    </source>
</evidence>
<dbReference type="InterPro" id="IPR052435">
    <property type="entry name" value="YY1-Transcr_Regul"/>
</dbReference>
<evidence type="ECO:0000256" key="6">
    <source>
        <dbReference type="ARBA" id="ARBA00023163"/>
    </source>
</evidence>
<dbReference type="GO" id="GO:0005634">
    <property type="term" value="C:nucleus"/>
    <property type="evidence" value="ECO:0007669"/>
    <property type="project" value="UniProtKB-SubCell"/>
</dbReference>
<reference evidence="15" key="1">
    <citation type="submission" date="2025-08" db="UniProtKB">
        <authorList>
            <consortium name="Ensembl"/>
        </authorList>
    </citation>
    <scope>IDENTIFICATION</scope>
</reference>
<dbReference type="FunFam" id="1.10.10.60:FF:000191">
    <property type="entry name" value="GON-4-like protein isoform X1"/>
    <property type="match status" value="1"/>
</dbReference>
<evidence type="ECO:0000256" key="11">
    <source>
        <dbReference type="ARBA" id="ARBA00078967"/>
    </source>
</evidence>
<proteinExistence type="predicted"/>
<dbReference type="Gene3D" id="1.10.10.60">
    <property type="entry name" value="Homeodomain-like"/>
    <property type="match status" value="1"/>
</dbReference>
<feature type="region of interest" description="Disordered" evidence="14">
    <location>
        <begin position="227"/>
        <end position="309"/>
    </location>
</feature>
<dbReference type="Proteomes" id="UP000694580">
    <property type="component" value="Unplaced"/>
</dbReference>
<evidence type="ECO:0000256" key="1">
    <source>
        <dbReference type="ARBA" id="ARBA00004123"/>
    </source>
</evidence>
<keyword evidence="7 12" id="KW-0539">Nucleus</keyword>
<dbReference type="FunFam" id="1.20.1160.11:FF:000006">
    <property type="entry name" value="GON-4-like protein isoform X1"/>
    <property type="match status" value="1"/>
</dbReference>
<feature type="compositionally biased region" description="Basic and acidic residues" evidence="14">
    <location>
        <begin position="286"/>
        <end position="295"/>
    </location>
</feature>
<feature type="compositionally biased region" description="Polar residues" evidence="14">
    <location>
        <begin position="56"/>
        <end position="70"/>
    </location>
</feature>
<dbReference type="GO" id="GO:0006355">
    <property type="term" value="P:regulation of DNA-templated transcription"/>
    <property type="evidence" value="ECO:0007669"/>
    <property type="project" value="InterPro"/>
</dbReference>
<evidence type="ECO:0000313" key="16">
    <source>
        <dbReference type="Proteomes" id="UP000694580"/>
    </source>
</evidence>
<feature type="compositionally biased region" description="Polar residues" evidence="14">
    <location>
        <begin position="22"/>
        <end position="34"/>
    </location>
</feature>
<feature type="compositionally biased region" description="Acidic residues" evidence="14">
    <location>
        <begin position="483"/>
        <end position="506"/>
    </location>
</feature>
<dbReference type="Ensembl" id="ENSDCDT00010063855.1">
    <property type="protein sequence ID" value="ENSDCDP00010053353.1"/>
    <property type="gene ID" value="ENSDCDG00010030999.1"/>
</dbReference>
<feature type="region of interest" description="Disordered" evidence="14">
    <location>
        <begin position="1441"/>
        <end position="1462"/>
    </location>
</feature>
<keyword evidence="13" id="KW-0175">Coiled coil</keyword>
<evidence type="ECO:0000256" key="14">
    <source>
        <dbReference type="SAM" id="MobiDB-lite"/>
    </source>
</evidence>
<keyword evidence="3" id="KW-0597">Phosphoprotein</keyword>
<dbReference type="SUPFAM" id="SSF46689">
    <property type="entry name" value="Homeodomain-like"/>
    <property type="match status" value="1"/>
</dbReference>
<evidence type="ECO:0000256" key="5">
    <source>
        <dbReference type="ARBA" id="ARBA00023015"/>
    </source>
</evidence>
<evidence type="ECO:0000256" key="9">
    <source>
        <dbReference type="ARBA" id="ARBA00064584"/>
    </source>
</evidence>
<protein>
    <recommendedName>
        <fullName evidence="10">GON-4-like protein</fullName>
    </recommendedName>
    <alternativeName>
        <fullName evidence="11">GON-4 homolog</fullName>
    </alternativeName>
</protein>
<evidence type="ECO:0000256" key="3">
    <source>
        <dbReference type="ARBA" id="ARBA00022553"/>
    </source>
</evidence>
<dbReference type="GO" id="GO:0003712">
    <property type="term" value="F:transcription coregulator activity"/>
    <property type="evidence" value="ECO:0007669"/>
    <property type="project" value="TreeGrafter"/>
</dbReference>
<feature type="compositionally biased region" description="Basic residues" evidence="14">
    <location>
        <begin position="1"/>
        <end position="10"/>
    </location>
</feature>
<dbReference type="SUPFAM" id="SSF47762">
    <property type="entry name" value="PAH2 domain"/>
    <property type="match status" value="2"/>
</dbReference>
<evidence type="ECO:0000256" key="2">
    <source>
        <dbReference type="ARBA" id="ARBA00022491"/>
    </source>
</evidence>
<feature type="region of interest" description="Disordered" evidence="14">
    <location>
        <begin position="1531"/>
        <end position="1555"/>
    </location>
</feature>
<feature type="compositionally biased region" description="Low complexity" evidence="14">
    <location>
        <begin position="1216"/>
        <end position="1228"/>
    </location>
</feature>
<feature type="region of interest" description="Disordered" evidence="14">
    <location>
        <begin position="483"/>
        <end position="511"/>
    </location>
</feature>
<evidence type="ECO:0000256" key="13">
    <source>
        <dbReference type="SAM" id="Coils"/>
    </source>
</evidence>
<comment type="subcellular location">
    <subcellularLocation>
        <location evidence="1 12">Nucleus</location>
    </subcellularLocation>
</comment>
<dbReference type="RefSeq" id="XP_028821976.1">
    <property type="nucleotide sequence ID" value="XM_028966143.1"/>
</dbReference>
<feature type="compositionally biased region" description="Basic and acidic residues" evidence="14">
    <location>
        <begin position="72"/>
        <end position="85"/>
    </location>
</feature>
<sequence length="1555" mass="173568">MNQARKRKGTGLKPGLARTKVQRVTETESQSPASNEVLPHALDLSEEDPGGESRPSRCTLSGHSRTSSPRPSIEDRVPNDDQMDSHDAAENVSMADKEANQCLSITADEGLTAVRQAGKKKGGAKKKRGTAECEGVSEPPELEIDSELDRELENKSRQHRLTSANVRSIIHEVITNEHVVAMMKAAINETEPVPVFEPKMTRSKLKEVVEKGVVIPTWAISPIKKPSEAKAPQFVDIPLEEEDSSDEEYHPDEEEEDETAEDTLLESDLESTSSSPRGSRANLHRMQVERNEDRSSSAYQASGRSKHLRVEVVPMGPPPPPKDPVLTRPSAECSFMEKLHAVDEELASATGTDCMETYQSLSADGGAGGSMMAFRTRSKRPLRDIPLEELEAELRAPDITPDMYDSGSALEDREWTQWLQGLMSADMDNEEEEGDDEDDDDPEYNFLADIDEPDLEDYRNDRAVRITKKEVNELMEELFETFQDELGVEEQEEEGQEEEDEREEETPQPAAHSLSIVQTVPYEDPLADVLNERYRTVKEQLAALRRRRAALQSQGVQLPTPHCEPPPSPKPPSPMILTHPQKLHLQQQIQQHVQLLTQASMLTTPVEALKAEATTTKQFLTELKVFAQCGEQTRRVVEPDFISIFRVCNLEGALSLLDELEKCPLPASKPAGRYPVMPAHLAWLMATRPMFLYPELLPLVSLDPILHPPRSNKGFTHGEDCLIVLGLQNFGETPRPLKMVAHYLLGAKDPSEVKKHIYDVCHSTSNNIIKVYFLHKRVPVLPRVCRKVMPHDQHPPVERDEDFMPRWLWKSLQVIYQAVQLYNAPPTEDSHHNPNISKILHSKKDTHPISTQGPTIQTVLPQPQPRLYNFPAGTQYPPALPEKITLHACGFKWIQTSATTLKPEGRARVTRPKCSTRVRNATQSQERKNVHIKPATTEPSAPSGLSVKDRTQLQVSGVTNVKQGLGVNDCTSNLPTVCPTAHIVPSHSGWTQVTPQASPLVKSFVGQHKTLIRLHPLLPRPSHQSVPTVLQNNRTQFVLLPQRVLVSNGCLMGSFTNLNLPQAEKPAETLSRRRARKTRHIAKEVEEEMLYQTQAKNNDDDVEEEEDEGPEPEKSSTRVDEEDDDGCEGGFTVPFLTLSESSGSPAASMDGFTGPTSPDESLTSSPQLEDVAREAEGGHHGDKREAEMTEKQSVLRSEKESDAEQDSSVRGSAGLQTSSCPSSTCHQQQQHHEEPAHPPSDSKNVAIAHAYLERVCRALQGVPGKVEEFLGVLYTFEHNPEGRTSVELYTQLKLVLKDWPELLQDFAAFLHPKQAQECGLLEEQKAFERSRTFLHKLEQTLGENSSDYRMVVAALQGDPSAADPDIDQVRSQISSLLRGHKNLEKEFWGFFNQLHYKQSQPVRSTLREEESNKTPAIHLKLSKSAPHADALEVGTNTALSKVGKGGYGESEDQDRPKGDSDWKTICAKNISRMPSGEKVVLWTREADRLILTACQQKGATPKTFLSVSVQLGNKTDEEVCARFQDLMKLYHTSTKQQRSRDRDTNTDSSKAEEPD</sequence>
<evidence type="ECO:0000313" key="15">
    <source>
        <dbReference type="Ensembl" id="ENSDCDP00010053353.1"/>
    </source>
</evidence>
<dbReference type="InterPro" id="IPR049257">
    <property type="entry name" value="Gon4l/CASP8AP2_myb-like"/>
</dbReference>
<dbReference type="PANTHER" id="PTHR16088:SF3">
    <property type="entry name" value="GON-4-LIKE PROTEIN"/>
    <property type="match status" value="1"/>
</dbReference>
<keyword evidence="16" id="KW-1185">Reference proteome</keyword>
<dbReference type="PROSITE" id="PS51477">
    <property type="entry name" value="PAH"/>
    <property type="match status" value="1"/>
</dbReference>
<feature type="coiled-coil region" evidence="13">
    <location>
        <begin position="527"/>
        <end position="554"/>
    </location>
</feature>
<feature type="region of interest" description="Disordered" evidence="14">
    <location>
        <begin position="1"/>
        <end position="85"/>
    </location>
</feature>
<evidence type="ECO:0000256" key="8">
    <source>
        <dbReference type="ARBA" id="ARBA00058628"/>
    </source>
</evidence>
<evidence type="ECO:0000256" key="4">
    <source>
        <dbReference type="ARBA" id="ARBA00022737"/>
    </source>
</evidence>
<dbReference type="CDD" id="cd12202">
    <property type="entry name" value="CASP8AP2"/>
    <property type="match status" value="1"/>
</dbReference>
<feature type="compositionally biased region" description="Basic and acidic residues" evidence="14">
    <location>
        <begin position="1170"/>
        <end position="1190"/>
    </location>
</feature>
<keyword evidence="4" id="KW-0677">Repeat</keyword>
<organism evidence="15 16">
    <name type="scientific">Denticeps clupeoides</name>
    <name type="common">denticle herring</name>
    <dbReference type="NCBI Taxonomy" id="299321"/>
    <lineage>
        <taxon>Eukaryota</taxon>
        <taxon>Metazoa</taxon>
        <taxon>Chordata</taxon>
        <taxon>Craniata</taxon>
        <taxon>Vertebrata</taxon>
        <taxon>Euteleostomi</taxon>
        <taxon>Actinopterygii</taxon>
        <taxon>Neopterygii</taxon>
        <taxon>Teleostei</taxon>
        <taxon>Clupei</taxon>
        <taxon>Clupeiformes</taxon>
        <taxon>Denticipitoidei</taxon>
        <taxon>Denticipitidae</taxon>
        <taxon>Denticeps</taxon>
    </lineage>
</organism>
<feature type="region of interest" description="Disordered" evidence="14">
    <location>
        <begin position="116"/>
        <end position="139"/>
    </location>
</feature>
<feature type="compositionally biased region" description="Polar residues" evidence="14">
    <location>
        <begin position="1154"/>
        <end position="1167"/>
    </location>
</feature>
<feature type="region of interest" description="Disordered" evidence="14">
    <location>
        <begin position="428"/>
        <end position="453"/>
    </location>
</feature>
<dbReference type="InterPro" id="IPR009057">
    <property type="entry name" value="Homeodomain-like_sf"/>
</dbReference>
<accession>A0AAY4E6R8</accession>
<feature type="compositionally biased region" description="Acidic residues" evidence="14">
    <location>
        <begin position="238"/>
        <end position="269"/>
    </location>
</feature>
<keyword evidence="6" id="KW-0804">Transcription</keyword>
<keyword evidence="5" id="KW-0805">Transcription regulation</keyword>
<feature type="compositionally biased region" description="Basic and acidic residues" evidence="14">
    <location>
        <begin position="1453"/>
        <end position="1462"/>
    </location>
</feature>
<dbReference type="Pfam" id="PF21227">
    <property type="entry name" value="Myb_DNA-binding_7"/>
    <property type="match status" value="1"/>
</dbReference>
<dbReference type="PANTHER" id="PTHR16088">
    <property type="entry name" value="YY1 ASSOCIATED PROTEIN-RELATED"/>
    <property type="match status" value="1"/>
</dbReference>
<dbReference type="GeneID" id="114774225"/>
<evidence type="ECO:0000256" key="7">
    <source>
        <dbReference type="ARBA" id="ARBA00023242"/>
    </source>
</evidence>
<name>A0AAY4E6R8_9TELE</name>
<comment type="function">
    <text evidence="8">Has transcriptional repressor activity, probably as part of a complex with YY1, SIN3A and HDAC1. Required for B cell lymphopoiesis.</text>
</comment>
<feature type="compositionally biased region" description="Basic residues" evidence="14">
    <location>
        <begin position="117"/>
        <end position="128"/>
    </location>
</feature>
<feature type="compositionally biased region" description="Acidic residues" evidence="14">
    <location>
        <begin position="1100"/>
        <end position="1110"/>
    </location>
</feature>
<dbReference type="InterPro" id="IPR003822">
    <property type="entry name" value="PAH"/>
</dbReference>